<feature type="region of interest" description="Disordered" evidence="1">
    <location>
        <begin position="95"/>
        <end position="129"/>
    </location>
</feature>
<evidence type="ECO:0000256" key="1">
    <source>
        <dbReference type="SAM" id="MobiDB-lite"/>
    </source>
</evidence>
<dbReference type="Proteomes" id="UP000002899">
    <property type="component" value="Chromosome I"/>
</dbReference>
<protein>
    <submittedName>
        <fullName evidence="2">Uncharacterized protein</fullName>
    </submittedName>
</protein>
<evidence type="ECO:0000313" key="3">
    <source>
        <dbReference type="Proteomes" id="UP000002899"/>
    </source>
</evidence>
<sequence>MYDPEEDAKLLCDLKKVIKQKWNTYSEFDNPHSNEEIGTPKGIYISSSGLPISIDHLDGNKKRRLQANQYKTAANKIGPRKKRFEFSKLKTHLKYNSTNESSMKSDSDEDDKGRMSTILEKTNKLIKHS</sequence>
<organism evidence="2 3">
    <name type="scientific">Babesia microti (strain RI)</name>
    <dbReference type="NCBI Taxonomy" id="1133968"/>
    <lineage>
        <taxon>Eukaryota</taxon>
        <taxon>Sar</taxon>
        <taxon>Alveolata</taxon>
        <taxon>Apicomplexa</taxon>
        <taxon>Aconoidasida</taxon>
        <taxon>Piroplasmida</taxon>
        <taxon>Babesiidae</taxon>
        <taxon>Babesia</taxon>
    </lineage>
</organism>
<reference evidence="2 3" key="3">
    <citation type="journal article" date="2016" name="Sci. Rep.">
        <title>Genome-wide diversity and gene expression profiling of Babesia microti isolates identify polymorphic genes that mediate host-pathogen interactions.</title>
        <authorList>
            <person name="Silva J.C."/>
            <person name="Cornillot E."/>
            <person name="McCracken C."/>
            <person name="Usmani-Brown S."/>
            <person name="Dwivedi A."/>
            <person name="Ifeonu O.O."/>
            <person name="Crabtree J."/>
            <person name="Gotia H.T."/>
            <person name="Virji A.Z."/>
            <person name="Reynes C."/>
            <person name="Colinge J."/>
            <person name="Kumar V."/>
            <person name="Lawres L."/>
            <person name="Pazzi J.E."/>
            <person name="Pablo J.V."/>
            <person name="Hung C."/>
            <person name="Brancato J."/>
            <person name="Kumari P."/>
            <person name="Orvis J."/>
            <person name="Tretina K."/>
            <person name="Chibucos M."/>
            <person name="Ott S."/>
            <person name="Sadzewicz L."/>
            <person name="Sengamalay N."/>
            <person name="Shetty A.C."/>
            <person name="Su Q."/>
            <person name="Tallon L."/>
            <person name="Fraser C.M."/>
            <person name="Frutos R."/>
            <person name="Molina D.M."/>
            <person name="Krause P.J."/>
            <person name="Ben Mamoun C."/>
        </authorList>
    </citation>
    <scope>NUCLEOTIDE SEQUENCE [LARGE SCALE GENOMIC DNA]</scope>
    <source>
        <strain evidence="2 3">RI</strain>
    </source>
</reference>
<accession>I7IPC0</accession>
<dbReference type="VEuPathDB" id="PiroplasmaDB:BMR1_01G01885"/>
<proteinExistence type="predicted"/>
<dbReference type="KEGG" id="bmic:BMR1_01G01885"/>
<feature type="compositionally biased region" description="Basic and acidic residues" evidence="1">
    <location>
        <begin position="103"/>
        <end position="114"/>
    </location>
</feature>
<gene>
    <name evidence="2" type="ORF">BMR1_01G01885</name>
</gene>
<name>I7IPC0_BABMR</name>
<dbReference type="RefSeq" id="XP_012647444.1">
    <property type="nucleotide sequence ID" value="XM_012791990.1"/>
</dbReference>
<keyword evidence="3" id="KW-1185">Reference proteome</keyword>
<reference evidence="2 3" key="2">
    <citation type="journal article" date="2013" name="PLoS ONE">
        <title>Whole genome mapping and re-organization of the nuclear and mitochondrial genomes of Babesia microti isolates.</title>
        <authorList>
            <person name="Cornillot E."/>
            <person name="Dassouli A."/>
            <person name="Garg A."/>
            <person name="Pachikara N."/>
            <person name="Randazzo S."/>
            <person name="Depoix D."/>
            <person name="Carcy B."/>
            <person name="Delbecq S."/>
            <person name="Frutos R."/>
            <person name="Silva J.C."/>
            <person name="Sutton R."/>
            <person name="Krause P.J."/>
            <person name="Mamoun C.B."/>
        </authorList>
    </citation>
    <scope>NUCLEOTIDE SEQUENCE [LARGE SCALE GENOMIC DNA]</scope>
    <source>
        <strain evidence="2 3">RI</strain>
    </source>
</reference>
<reference evidence="2 3" key="1">
    <citation type="journal article" date="2012" name="Nucleic Acids Res.">
        <title>Sequencing of the smallest Apicomplexan genome from the human pathogen Babesia microti.</title>
        <authorList>
            <person name="Cornillot E."/>
            <person name="Hadj-Kaddour K."/>
            <person name="Dassouli A."/>
            <person name="Noel B."/>
            <person name="Ranwez V."/>
            <person name="Vacherie B."/>
            <person name="Augagneur Y."/>
            <person name="Bres V."/>
            <person name="Duclos A."/>
            <person name="Randazzo S."/>
            <person name="Carcy B."/>
            <person name="Debierre-Grockiego F."/>
            <person name="Delbecq S."/>
            <person name="Moubri-Menage K."/>
            <person name="Shams-Eldin H."/>
            <person name="Usmani-Brown S."/>
            <person name="Bringaud F."/>
            <person name="Wincker P."/>
            <person name="Vivares C.P."/>
            <person name="Schwarz R.T."/>
            <person name="Schetters T.P."/>
            <person name="Krause P.J."/>
            <person name="Gorenflot A."/>
            <person name="Berry V."/>
            <person name="Barbe V."/>
            <person name="Ben Mamoun C."/>
        </authorList>
    </citation>
    <scope>NUCLEOTIDE SEQUENCE [LARGE SCALE GENOMIC DNA]</scope>
    <source>
        <strain evidence="2 3">RI</strain>
    </source>
</reference>
<dbReference type="GeneID" id="24423449"/>
<dbReference type="EMBL" id="FO082871">
    <property type="protein sequence ID" value="CCF72835.1"/>
    <property type="molecule type" value="Genomic_DNA"/>
</dbReference>
<dbReference type="AlphaFoldDB" id="I7IPC0"/>
<evidence type="ECO:0000313" key="2">
    <source>
        <dbReference type="EMBL" id="CCF72835.1"/>
    </source>
</evidence>